<feature type="region of interest" description="Disordered" evidence="1">
    <location>
        <begin position="51"/>
        <end position="73"/>
    </location>
</feature>
<reference evidence="2" key="1">
    <citation type="submission" date="2023-03" db="EMBL/GenBank/DDBJ databases">
        <title>Massive genome expansion in bonnet fungi (Mycena s.s.) driven by repeated elements and novel gene families across ecological guilds.</title>
        <authorList>
            <consortium name="Lawrence Berkeley National Laboratory"/>
            <person name="Harder C.B."/>
            <person name="Miyauchi S."/>
            <person name="Viragh M."/>
            <person name="Kuo A."/>
            <person name="Thoen E."/>
            <person name="Andreopoulos B."/>
            <person name="Lu D."/>
            <person name="Skrede I."/>
            <person name="Drula E."/>
            <person name="Henrissat B."/>
            <person name="Morin E."/>
            <person name="Kohler A."/>
            <person name="Barry K."/>
            <person name="LaButti K."/>
            <person name="Morin E."/>
            <person name="Salamov A."/>
            <person name="Lipzen A."/>
            <person name="Mereny Z."/>
            <person name="Hegedus B."/>
            <person name="Baldrian P."/>
            <person name="Stursova M."/>
            <person name="Weitz H."/>
            <person name="Taylor A."/>
            <person name="Grigoriev I.V."/>
            <person name="Nagy L.G."/>
            <person name="Martin F."/>
            <person name="Kauserud H."/>
        </authorList>
    </citation>
    <scope>NUCLEOTIDE SEQUENCE</scope>
    <source>
        <strain evidence="2">CBHHK002</strain>
    </source>
</reference>
<sequence length="111" mass="12173">MQPGNLPPTDKLSQPSVTDLMSKMNQARDDANSNVQYFLVRCVHRHRMTSTALGAGSTRARRTRSTSRSRTRCMQLAVQRVRSSASTAAAASEKARCAPFAVSLLKLLCHP</sequence>
<organism evidence="2 3">
    <name type="scientific">Mycena albidolilacea</name>
    <dbReference type="NCBI Taxonomy" id="1033008"/>
    <lineage>
        <taxon>Eukaryota</taxon>
        <taxon>Fungi</taxon>
        <taxon>Dikarya</taxon>
        <taxon>Basidiomycota</taxon>
        <taxon>Agaricomycotina</taxon>
        <taxon>Agaricomycetes</taxon>
        <taxon>Agaricomycetidae</taxon>
        <taxon>Agaricales</taxon>
        <taxon>Marasmiineae</taxon>
        <taxon>Mycenaceae</taxon>
        <taxon>Mycena</taxon>
    </lineage>
</organism>
<keyword evidence="3" id="KW-1185">Reference proteome</keyword>
<evidence type="ECO:0000313" key="2">
    <source>
        <dbReference type="EMBL" id="KAJ7300655.1"/>
    </source>
</evidence>
<dbReference type="AlphaFoldDB" id="A0AAD6YWQ8"/>
<feature type="region of interest" description="Disordered" evidence="1">
    <location>
        <begin position="1"/>
        <end position="28"/>
    </location>
</feature>
<feature type="non-terminal residue" evidence="2">
    <location>
        <position position="111"/>
    </location>
</feature>
<evidence type="ECO:0000256" key="1">
    <source>
        <dbReference type="SAM" id="MobiDB-lite"/>
    </source>
</evidence>
<proteinExistence type="predicted"/>
<evidence type="ECO:0000313" key="3">
    <source>
        <dbReference type="Proteomes" id="UP001218218"/>
    </source>
</evidence>
<gene>
    <name evidence="2" type="ORF">DFH08DRAFT_1090536</name>
</gene>
<comment type="caution">
    <text evidence="2">The sequence shown here is derived from an EMBL/GenBank/DDBJ whole genome shotgun (WGS) entry which is preliminary data.</text>
</comment>
<protein>
    <submittedName>
        <fullName evidence="2">Uncharacterized protein</fullName>
    </submittedName>
</protein>
<name>A0AAD6YWQ8_9AGAR</name>
<feature type="compositionally biased region" description="Polar residues" evidence="1">
    <location>
        <begin position="11"/>
        <end position="25"/>
    </location>
</feature>
<dbReference type="EMBL" id="JARIHO010000157">
    <property type="protein sequence ID" value="KAJ7300655.1"/>
    <property type="molecule type" value="Genomic_DNA"/>
</dbReference>
<feature type="compositionally biased region" description="Basic residues" evidence="1">
    <location>
        <begin position="59"/>
        <end position="71"/>
    </location>
</feature>
<accession>A0AAD6YWQ8</accession>
<dbReference type="Proteomes" id="UP001218218">
    <property type="component" value="Unassembled WGS sequence"/>
</dbReference>